<dbReference type="InterPro" id="IPR034122">
    <property type="entry name" value="Retropepsin-like_bacterial"/>
</dbReference>
<sequence>MSLSPITKRQVHRKRISDRLGTGMIAAAWIVLLGLLTVYFNGWLREQENPNQHPLGTRTETGAYEVVLAQNRQGHYMATGTINGHPVQFLLDTGATTVSVSTDLAESLQLPIGPASTAWTANGTITTYHTRLDEVRIGNILLHDVRATINPHMHIEAILLGMSFLKQIEFTQRGDTLTLRQFRTE</sequence>
<proteinExistence type="predicted"/>
<dbReference type="NCBIfam" id="TIGR02281">
    <property type="entry name" value="clan_AA_DTGA"/>
    <property type="match status" value="1"/>
</dbReference>
<keyword evidence="2" id="KW-0645">Protease</keyword>
<keyword evidence="2" id="KW-0378">Hydrolase</keyword>
<dbReference type="GO" id="GO:0004190">
    <property type="term" value="F:aspartic-type endopeptidase activity"/>
    <property type="evidence" value="ECO:0007669"/>
    <property type="project" value="InterPro"/>
</dbReference>
<dbReference type="AlphaFoldDB" id="A0A450ZQY1"/>
<dbReference type="SUPFAM" id="SSF50630">
    <property type="entry name" value="Acid proteases"/>
    <property type="match status" value="1"/>
</dbReference>
<keyword evidence="1" id="KW-0472">Membrane</keyword>
<keyword evidence="1" id="KW-1133">Transmembrane helix</keyword>
<protein>
    <submittedName>
        <fullName evidence="2">Aspartyl protease family protein</fullName>
    </submittedName>
</protein>
<gene>
    <name evidence="2" type="ORF">BECKTUN1418D_GA0071000_10434</name>
</gene>
<dbReference type="EMBL" id="CAADFX010000043">
    <property type="protein sequence ID" value="VFK56239.1"/>
    <property type="molecule type" value="Genomic_DNA"/>
</dbReference>
<dbReference type="Pfam" id="PF13975">
    <property type="entry name" value="gag-asp_proteas"/>
    <property type="match status" value="1"/>
</dbReference>
<dbReference type="CDD" id="cd05483">
    <property type="entry name" value="retropepsin_like_bacteria"/>
    <property type="match status" value="1"/>
</dbReference>
<name>A0A450ZQY1_9GAMM</name>
<dbReference type="InterPro" id="IPR011969">
    <property type="entry name" value="Clan_AA_Asp_peptidase_C"/>
</dbReference>
<dbReference type="InterPro" id="IPR021109">
    <property type="entry name" value="Peptidase_aspartic_dom_sf"/>
</dbReference>
<evidence type="ECO:0000256" key="1">
    <source>
        <dbReference type="SAM" id="Phobius"/>
    </source>
</evidence>
<dbReference type="PROSITE" id="PS00141">
    <property type="entry name" value="ASP_PROTEASE"/>
    <property type="match status" value="1"/>
</dbReference>
<feature type="transmembrane region" description="Helical" evidence="1">
    <location>
        <begin position="20"/>
        <end position="44"/>
    </location>
</feature>
<accession>A0A450ZQY1</accession>
<reference evidence="2" key="1">
    <citation type="submission" date="2019-02" db="EMBL/GenBank/DDBJ databases">
        <authorList>
            <person name="Gruber-Vodicka R. H."/>
            <person name="Seah K. B. B."/>
        </authorList>
    </citation>
    <scope>NUCLEOTIDE SEQUENCE</scope>
    <source>
        <strain evidence="2">BECK_BY1</strain>
    </source>
</reference>
<dbReference type="GO" id="GO:0006508">
    <property type="term" value="P:proteolysis"/>
    <property type="evidence" value="ECO:0007669"/>
    <property type="project" value="UniProtKB-KW"/>
</dbReference>
<organism evidence="2">
    <name type="scientific">Candidatus Kentrum sp. TUN</name>
    <dbReference type="NCBI Taxonomy" id="2126343"/>
    <lineage>
        <taxon>Bacteria</taxon>
        <taxon>Pseudomonadati</taxon>
        <taxon>Pseudomonadota</taxon>
        <taxon>Gammaproteobacteria</taxon>
        <taxon>Candidatus Kentrum</taxon>
    </lineage>
</organism>
<dbReference type="Gene3D" id="2.40.70.10">
    <property type="entry name" value="Acid Proteases"/>
    <property type="match status" value="1"/>
</dbReference>
<evidence type="ECO:0000313" key="2">
    <source>
        <dbReference type="EMBL" id="VFK56239.1"/>
    </source>
</evidence>
<dbReference type="InterPro" id="IPR001969">
    <property type="entry name" value="Aspartic_peptidase_AS"/>
</dbReference>
<keyword evidence="1" id="KW-0812">Transmembrane</keyword>